<dbReference type="GO" id="GO:0044550">
    <property type="term" value="P:secondary metabolite biosynthetic process"/>
    <property type="evidence" value="ECO:0007669"/>
    <property type="project" value="TreeGrafter"/>
</dbReference>
<dbReference type="InterPro" id="IPR009081">
    <property type="entry name" value="PP-bd_ACP"/>
</dbReference>
<dbReference type="CDD" id="cd19531">
    <property type="entry name" value="LCL_NRPS-like"/>
    <property type="match status" value="1"/>
</dbReference>
<dbReference type="SUPFAM" id="SSF52777">
    <property type="entry name" value="CoA-dependent acyltransferases"/>
    <property type="match status" value="2"/>
</dbReference>
<dbReference type="InterPro" id="IPR023213">
    <property type="entry name" value="CAT-like_dom_sf"/>
</dbReference>
<dbReference type="InterPro" id="IPR029063">
    <property type="entry name" value="SAM-dependent_MTases_sf"/>
</dbReference>
<feature type="domain" description="Carrier" evidence="4">
    <location>
        <begin position="1272"/>
        <end position="1347"/>
    </location>
</feature>
<dbReference type="InterPro" id="IPR020845">
    <property type="entry name" value="AMP-binding_CS"/>
</dbReference>
<dbReference type="Gene3D" id="3.40.50.12780">
    <property type="entry name" value="N-terminal domain of ligase-like"/>
    <property type="match status" value="2"/>
</dbReference>
<dbReference type="SUPFAM" id="SSF53335">
    <property type="entry name" value="S-adenosyl-L-methionine-dependent methyltransferases"/>
    <property type="match status" value="1"/>
</dbReference>
<dbReference type="PROSITE" id="PS50075">
    <property type="entry name" value="CARRIER"/>
    <property type="match status" value="2"/>
</dbReference>
<keyword evidence="2" id="KW-0597">Phosphoprotein</keyword>
<dbReference type="NCBIfam" id="TIGR01733">
    <property type="entry name" value="AA-adenyl-dom"/>
    <property type="match status" value="1"/>
</dbReference>
<dbReference type="Gene3D" id="3.30.300.30">
    <property type="match status" value="3"/>
</dbReference>
<feature type="domain" description="Carrier" evidence="4">
    <location>
        <begin position="2660"/>
        <end position="2735"/>
    </location>
</feature>
<dbReference type="InterPro" id="IPR036291">
    <property type="entry name" value="NAD(P)-bd_dom_sf"/>
</dbReference>
<dbReference type="Gene3D" id="3.30.559.10">
    <property type="entry name" value="Chloramphenicol acetyltransferase-like domain"/>
    <property type="match status" value="1"/>
</dbReference>
<evidence type="ECO:0000259" key="4">
    <source>
        <dbReference type="PROSITE" id="PS50075"/>
    </source>
</evidence>
<dbReference type="InterPro" id="IPR013968">
    <property type="entry name" value="PKS_KR"/>
</dbReference>
<dbReference type="InterPro" id="IPR035075">
    <property type="entry name" value="PRMT5"/>
</dbReference>
<dbReference type="InterPro" id="IPR045851">
    <property type="entry name" value="AMP-bd_C_sf"/>
</dbReference>
<evidence type="ECO:0000313" key="5">
    <source>
        <dbReference type="EMBL" id="MBO1317351.1"/>
    </source>
</evidence>
<dbReference type="PANTHER" id="PTHR45527">
    <property type="entry name" value="NONRIBOSOMAL PEPTIDE SYNTHETASE"/>
    <property type="match status" value="1"/>
</dbReference>
<sequence>MSFPNVTGGVDVVRLSDLWSHLLRQRPEIFEAHVLARDDRAGRNRFTAFLVPAFPFESVAFIREANHQNPHLPALDAAVQLPVLPRDAAGRVCTETLSDIPVFDPEDPHLTHARLAFRPSPTQTTSHEPAARQGASSDKGAAIFAVTLENKHVPEKPLSISQLLPHLTPTKKANIRRSAPSEQPAFCDGGPLTRPTRPSLIALLQDAARDPQQGYLHLSATGATTFQSYADTLAEARCILAGLRKKGCRAGEPVILQIDNSRAFWPTLWGCVLGGIIPVPVTVAPTYDQDTAVLRKLVHAWDMLDQPPVLVSGKPAQALPEYARRAGLEAMACVPVTDLAAHPPSDEIHPAHTDTPAVFLLTSGSTGKPKAVPLTHGNLMAMTGGTIQMNGFTREDVTLNWMPLDHVGVIGFLGMTAVDLGCSQVHVPTDWILKAPLRWLELIETHRATISWAPNFAFNLINEQAESLAQRRFDLSSMTFLVNAGEANVASTMRHFVNLLGEHGLPADAMHPAFGMSETCSGITWRGHFGPDQMRDDQPFVRLGPPIPGAQLRFVNEDGTVLREGEIGLLQVSGSSVTHGYYRNAEQNRESFKDGWFTTGDLGYLEEGELVITGRKKDDIVINGVNFYCHEIEAVVEAHADVTVSYTAVCAVRDADRAQEDLAVFFNTNLEGTARDGLFRAIRGAVAKNFGLVPKYLIPLETEAVPKTAIGKIQRGLLKQRFEDGLYRDLVNQEQDIDDQLPDMMVRPVWRAAQQAAVPLVESAGPLLVFADQQGLADSIVPRLMETGPVITVRREQDAVQADHHVNPADAASVTALRAALEQQGAIPARWLILWPVDPGPDDPADTSDGLTALFTLVRDLVNPGTPLQIKVAAVGADPEGEAPFEPAKATLAGFLASLPRETAGSATQLIHLARDVQNHRDALITECHAPITDPIVRFHKGAREIQRLKKRTFSADERTQTGFVKGGFYVVTGGLGGVGRHFCRRLIEQYDAKLLILGRTNADNPETRAALEELKGQTAYASVDLGDNPDLHNLITEQGDQWNQPLNGILHLAGGYHFRTVAEEDVNGIHAVLAPKVTGTLALHKVAAAHPGCLFLAVSSVNAWFGGARLSAYAAAGSFLEQFTAWQRTQGIDARCLSFSAWTETGMSQGLPIGETLRHQGFQALTPRQGLAALELALAYDAHHLLVGVNGNHPAVRMFCAEESLPLHTPTVFAARTTEGEPVAPTWIDPFGNRFVPSVVTVEDPPLNADGTLDVTRLLQAHRNQSNKHQAPRNAVEETLCAIWRDLLKQPINNVFANFFELGGQSINALTMVARIQEQLQVSLPVDRIFAKPILSDIAELIAGASTESELPALTRADRTQPLPLSPGQERLWIIDRMEGSRATYNETLGLRLRGELDVARLRRALGEVVARHEILRTGGQTQGNQTVQLIVDRTDHGFTYYDLSDLAAGDRDQALADLKRETAQTPFDLSQAPLFRVALVRLGVEDSVLLLVAHHMIIDGHALGLMLSEWSRCYNALADDDSFSLGSAPFQYADYSVWLRNQLQGDLLEQQTAFWRKTLADAPPLLQLPTDHVRPATPSHRGGMLPFTLDADLVTRLQDKARAGETTLYLTLAAAFNMLLARHAGVDDVVIGAPFANRPRPEMDAILGFFTNVLVLRTSLADDPDFDTVLRRVHKVASDAYAHQLLPFETMVAALNPERDLGFNPWVQVVFELQNEPMPVPELNGITAAAEPFFNHQARVDLELHLWQNEGRLEGWFLFALDLFEPARIEAMAARFQALLRTVLEAPQQPLSALTMLTEADHAALAHLDQSKAETGEPVCIHTLFARQAAATPTAPALTWQNETLDYQSLNARADDLAGTLAEMGVAAETTVACLLPRGADAVVALLAVLKTGAIYLPLDANQPEERLSGMLEDSEASFVLTLTDWEDQVYLPFGMVFCMDRDWEPGGAVGFDAEAHAVTPDAPAYMIYTSGSTGRPKGTLLGHAGFTTMIQQQIKTFGIGPGDRVAWFANPAFDAALSEITMALLSGACLLPVPTETQQDPSAFVAFMREQRISAITLPPSYLRGLNRPAFDDLKVLISAGEAAQAEDARYYAERLQFFNAYGPTEYSVCATIHRVRASENTEQGVPIGRPIAGTHALLLDGDTPVPPGVVGELCLRGPGCALGYHNRPERTEHAFPTDAEGRRFYRTGDLARLTADGNLIFVGRKDHQVKVRGYRVELGEVEHALTSHPTISQASVVATQDADGNTTPAAYYTFGSRLELWPSVAEFFIYDDTLYHTMAAHEQRNQCYQRAFAKVLPGKTVVEIGPGPEVILSRLALEAGATHVTAIEYLEETYLKAKQRVAELGLEDRITLIHGNAMEVDLPEKVDYCISEIVGSIGGSEGAAKLINDARRFLHNPSHMIPERSATRIAAVSLEEGLDMAFPKAAASYVERIFADKGYRFDLRLCLKNAGRRNLLSDDGIFEELQYTEELPLEHEHPIKLTFHRDGRCHGFLVWLTLFPDEQNGLDTLESQESWLPLYLPLPHDPIEVAAGDVFRGTVRRTLCDNGLNPDYRVSGTLEQADGGFQPIEVVSFHHKAVYRATPFYKSLLGEETVPVRPTLAASEVRAHLAKQLPDYMVPAHFIELARLPLTANGKIDRKALPSPRQAAAASQSFEAPAGAVEQTVAEIWCAVLERPRVGRNEHFLEIGGHSLSLIQVHQQLETRFGPTLTMVEMFQYPTVRAQAEQIAQRLNDTAPPETPANPAPRGRTRSLSNQRNRRTRNRNRD</sequence>
<evidence type="ECO:0000313" key="6">
    <source>
        <dbReference type="EMBL" id="MBO1318658.1"/>
    </source>
</evidence>
<dbReference type="Gene3D" id="1.10.1200.10">
    <property type="entry name" value="ACP-like"/>
    <property type="match status" value="2"/>
</dbReference>
<dbReference type="InterPro" id="IPR000873">
    <property type="entry name" value="AMP-dep_synth/lig_dom"/>
</dbReference>
<dbReference type="InterPro" id="IPR042099">
    <property type="entry name" value="ANL_N_sf"/>
</dbReference>
<dbReference type="InterPro" id="IPR010071">
    <property type="entry name" value="AA_adenyl_dom"/>
</dbReference>
<dbReference type="PANTHER" id="PTHR45527:SF1">
    <property type="entry name" value="FATTY ACID SYNTHASE"/>
    <property type="match status" value="1"/>
</dbReference>
<dbReference type="CDD" id="cd02440">
    <property type="entry name" value="AdoMet_MTases"/>
    <property type="match status" value="1"/>
</dbReference>
<feature type="region of interest" description="Disordered" evidence="3">
    <location>
        <begin position="118"/>
        <end position="138"/>
    </location>
</feature>
<keyword evidence="1" id="KW-0596">Phosphopantetheine</keyword>
<dbReference type="InterPro" id="IPR020806">
    <property type="entry name" value="PKS_PP-bd"/>
</dbReference>
<dbReference type="Gene3D" id="2.70.160.11">
    <property type="entry name" value="Hnrnp arginine n-methyltransferase1"/>
    <property type="match status" value="1"/>
</dbReference>
<dbReference type="GO" id="GO:0005737">
    <property type="term" value="C:cytoplasm"/>
    <property type="evidence" value="ECO:0007669"/>
    <property type="project" value="TreeGrafter"/>
</dbReference>
<dbReference type="Pfam" id="PF00501">
    <property type="entry name" value="AMP-binding"/>
    <property type="match status" value="2"/>
</dbReference>
<feature type="compositionally biased region" description="Basic residues" evidence="3">
    <location>
        <begin position="2760"/>
        <end position="2770"/>
    </location>
</feature>
<dbReference type="Gene3D" id="3.40.50.720">
    <property type="entry name" value="NAD(P)-binding Rossmann-like Domain"/>
    <property type="match status" value="1"/>
</dbReference>
<comment type="caution">
    <text evidence="6">The sequence shown here is derived from an EMBL/GenBank/DDBJ whole genome shotgun (WGS) entry which is preliminary data.</text>
</comment>
<dbReference type="SUPFAM" id="SSF51735">
    <property type="entry name" value="NAD(P)-binding Rossmann-fold domains"/>
    <property type="match status" value="2"/>
</dbReference>
<dbReference type="InterPro" id="IPR036736">
    <property type="entry name" value="ACP-like_sf"/>
</dbReference>
<dbReference type="Gene3D" id="3.30.559.30">
    <property type="entry name" value="Nonribosomal peptide synthetase, condensation domain"/>
    <property type="match status" value="1"/>
</dbReference>
<keyword evidence="7" id="KW-1185">Reference proteome</keyword>
<dbReference type="CDD" id="cd05930">
    <property type="entry name" value="A_NRPS"/>
    <property type="match status" value="1"/>
</dbReference>
<gene>
    <name evidence="5" type="ORF">J3U88_02680</name>
    <name evidence="6" type="ORF">J3U88_09320</name>
</gene>
<dbReference type="EMBL" id="JAFREP010000002">
    <property type="protein sequence ID" value="MBO1317351.1"/>
    <property type="molecule type" value="Genomic_DNA"/>
</dbReference>
<dbReference type="SMART" id="SM00823">
    <property type="entry name" value="PKS_PP"/>
    <property type="match status" value="2"/>
</dbReference>
<dbReference type="InterPro" id="IPR001242">
    <property type="entry name" value="Condensation_dom"/>
</dbReference>
<dbReference type="Pfam" id="PF00550">
    <property type="entry name" value="PP-binding"/>
    <property type="match status" value="2"/>
</dbReference>
<dbReference type="Gene3D" id="3.40.50.150">
    <property type="entry name" value="Vaccinia Virus protein VP39"/>
    <property type="match status" value="1"/>
</dbReference>
<evidence type="ECO:0000313" key="7">
    <source>
        <dbReference type="Proteomes" id="UP000664417"/>
    </source>
</evidence>
<proteinExistence type="predicted"/>
<evidence type="ECO:0000256" key="2">
    <source>
        <dbReference type="ARBA" id="ARBA00022553"/>
    </source>
</evidence>
<dbReference type="InterPro" id="IPR057326">
    <property type="entry name" value="KR_dom"/>
</dbReference>
<dbReference type="GO" id="GO:0043041">
    <property type="term" value="P:amino acid activation for nonribosomal peptide biosynthetic process"/>
    <property type="evidence" value="ECO:0007669"/>
    <property type="project" value="TreeGrafter"/>
</dbReference>
<dbReference type="FunFam" id="3.40.50.980:FF:000001">
    <property type="entry name" value="Non-ribosomal peptide synthetase"/>
    <property type="match status" value="1"/>
</dbReference>
<dbReference type="GO" id="GO:0031177">
    <property type="term" value="F:phosphopantetheine binding"/>
    <property type="evidence" value="ECO:0007669"/>
    <property type="project" value="InterPro"/>
</dbReference>
<feature type="region of interest" description="Disordered" evidence="3">
    <location>
        <begin position="2735"/>
        <end position="2770"/>
    </location>
</feature>
<dbReference type="SUPFAM" id="SSF56801">
    <property type="entry name" value="Acetyl-CoA synthetase-like"/>
    <property type="match status" value="2"/>
</dbReference>
<reference evidence="6" key="1">
    <citation type="submission" date="2021-03" db="EMBL/GenBank/DDBJ databases">
        <authorList>
            <person name="Wang G."/>
        </authorList>
    </citation>
    <scope>NUCLEOTIDE SEQUENCE</scope>
    <source>
        <strain evidence="6">KCTC 12899</strain>
    </source>
</reference>
<dbReference type="Pfam" id="PF08659">
    <property type="entry name" value="KR"/>
    <property type="match status" value="1"/>
</dbReference>
<accession>A0A8J7U3T2</accession>
<dbReference type="Pfam" id="PF05185">
    <property type="entry name" value="PRMT5"/>
    <property type="match status" value="1"/>
</dbReference>
<dbReference type="RefSeq" id="WP_207856588.1">
    <property type="nucleotide sequence ID" value="NZ_JAFREP010000002.1"/>
</dbReference>
<dbReference type="Pfam" id="PF00668">
    <property type="entry name" value="Condensation"/>
    <property type="match status" value="1"/>
</dbReference>
<organism evidence="6 7">
    <name type="scientific">Acanthopleuribacter pedis</name>
    <dbReference type="NCBI Taxonomy" id="442870"/>
    <lineage>
        <taxon>Bacteria</taxon>
        <taxon>Pseudomonadati</taxon>
        <taxon>Acidobacteriota</taxon>
        <taxon>Holophagae</taxon>
        <taxon>Acanthopleuribacterales</taxon>
        <taxon>Acanthopleuribacteraceae</taxon>
        <taxon>Acanthopleuribacter</taxon>
    </lineage>
</organism>
<name>A0A8J7U3T2_9BACT</name>
<evidence type="ECO:0000256" key="1">
    <source>
        <dbReference type="ARBA" id="ARBA00022450"/>
    </source>
</evidence>
<dbReference type="SMART" id="SM00822">
    <property type="entry name" value="PKS_KR"/>
    <property type="match status" value="1"/>
</dbReference>
<evidence type="ECO:0000256" key="3">
    <source>
        <dbReference type="SAM" id="MobiDB-lite"/>
    </source>
</evidence>
<dbReference type="PROSITE" id="PS00455">
    <property type="entry name" value="AMP_BINDING"/>
    <property type="match status" value="2"/>
</dbReference>
<dbReference type="SUPFAM" id="SSF47336">
    <property type="entry name" value="ACP-like"/>
    <property type="match status" value="2"/>
</dbReference>
<dbReference type="Proteomes" id="UP000664417">
    <property type="component" value="Unassembled WGS sequence"/>
</dbReference>
<protein>
    <submittedName>
        <fullName evidence="6">Amino acid adenylation domain-containing protein</fullName>
    </submittedName>
</protein>
<dbReference type="EMBL" id="JAFREP010000006">
    <property type="protein sequence ID" value="MBO1318658.1"/>
    <property type="molecule type" value="Genomic_DNA"/>
</dbReference>
<dbReference type="GO" id="GO:0003824">
    <property type="term" value="F:catalytic activity"/>
    <property type="evidence" value="ECO:0007669"/>
    <property type="project" value="InterPro"/>
</dbReference>